<dbReference type="RefSeq" id="WP_122823754.1">
    <property type="nucleotide sequence ID" value="NZ_CP033325.1"/>
</dbReference>
<dbReference type="Pfam" id="PF01061">
    <property type="entry name" value="ABC2_membrane"/>
    <property type="match status" value="1"/>
</dbReference>
<comment type="caution">
    <text evidence="10">The sequence shown here is derived from an EMBL/GenBank/DDBJ whole genome shotgun (WGS) entry which is preliminary data.</text>
</comment>
<feature type="transmembrane region" description="Helical" evidence="8">
    <location>
        <begin position="113"/>
        <end position="137"/>
    </location>
</feature>
<evidence type="ECO:0000256" key="1">
    <source>
        <dbReference type="ARBA" id="ARBA00004651"/>
    </source>
</evidence>
<feature type="domain" description="ABC transmembrane type-2" evidence="9">
    <location>
        <begin position="34"/>
        <end position="266"/>
    </location>
</feature>
<feature type="transmembrane region" description="Helical" evidence="8">
    <location>
        <begin position="177"/>
        <end position="196"/>
    </location>
</feature>
<evidence type="ECO:0000256" key="3">
    <source>
        <dbReference type="ARBA" id="ARBA00022475"/>
    </source>
</evidence>
<keyword evidence="3 8" id="KW-1003">Cell membrane</keyword>
<accession>A0ABV9D9G4</accession>
<evidence type="ECO:0000256" key="4">
    <source>
        <dbReference type="ARBA" id="ARBA00022692"/>
    </source>
</evidence>
<feature type="transmembrane region" description="Helical" evidence="8">
    <location>
        <begin position="149"/>
        <end position="170"/>
    </location>
</feature>
<keyword evidence="7" id="KW-0046">Antibiotic resistance</keyword>
<sequence>MTTVTLTPTGRTRLGTAAWVVAGRIVRSWGAQLPAMVIVWAFPVLVTVLFLALFGGALGLPAGAPYVDFLVPGMLAVSMLFGLETSTLASAADAATGVNDRLRSLPIDGAAVILGRCAADTLSSLITLATMVTFGLAAGWRPDPAGVPAALVLLLALRFSLLWIGTFIGYGARSVESVAYVQILVWPVAFLSSVFVDPATMPRWLGVVAEVNPVSATASAVRDLVGGTGWASVSPAGELATALAVAWPVLITAAFLPLAVRRFRQGGA</sequence>
<dbReference type="PANTHER" id="PTHR43077:SF8">
    <property type="entry name" value="DOXORUBICIN RESISTANCE ABC TRANSPORTER PERMEASE PROTEIN DRRB"/>
    <property type="match status" value="1"/>
</dbReference>
<name>A0ABV9D9G4_9MICO</name>
<evidence type="ECO:0000256" key="8">
    <source>
        <dbReference type="RuleBase" id="RU361157"/>
    </source>
</evidence>
<evidence type="ECO:0000259" key="9">
    <source>
        <dbReference type="PROSITE" id="PS51012"/>
    </source>
</evidence>
<dbReference type="InterPro" id="IPR051328">
    <property type="entry name" value="T7SS_ABC-Transporter"/>
</dbReference>
<dbReference type="Proteomes" id="UP001595955">
    <property type="component" value="Unassembled WGS sequence"/>
</dbReference>
<gene>
    <name evidence="10" type="ORF">ACFO3F_08520</name>
</gene>
<evidence type="ECO:0000256" key="7">
    <source>
        <dbReference type="ARBA" id="ARBA00023251"/>
    </source>
</evidence>
<protein>
    <recommendedName>
        <fullName evidence="8">Transport permease protein</fullName>
    </recommendedName>
</protein>
<dbReference type="InterPro" id="IPR013525">
    <property type="entry name" value="ABC2_TM"/>
</dbReference>
<keyword evidence="8" id="KW-0813">Transport</keyword>
<feature type="transmembrane region" description="Helical" evidence="8">
    <location>
        <begin position="33"/>
        <end position="57"/>
    </location>
</feature>
<feature type="transmembrane region" description="Helical" evidence="8">
    <location>
        <begin position="239"/>
        <end position="260"/>
    </location>
</feature>
<reference evidence="11" key="1">
    <citation type="journal article" date="2019" name="Int. J. Syst. Evol. Microbiol.">
        <title>The Global Catalogue of Microorganisms (GCM) 10K type strain sequencing project: providing services to taxonomists for standard genome sequencing and annotation.</title>
        <authorList>
            <consortium name="The Broad Institute Genomics Platform"/>
            <consortium name="The Broad Institute Genome Sequencing Center for Infectious Disease"/>
            <person name="Wu L."/>
            <person name="Ma J."/>
        </authorList>
    </citation>
    <scope>NUCLEOTIDE SEQUENCE [LARGE SCALE GENOMIC DNA]</scope>
    <source>
        <strain evidence="11">JCM 3369</strain>
    </source>
</reference>
<comment type="subcellular location">
    <subcellularLocation>
        <location evidence="1 8">Cell membrane</location>
        <topology evidence="1 8">Multi-pass membrane protein</topology>
    </subcellularLocation>
</comment>
<keyword evidence="11" id="KW-1185">Reference proteome</keyword>
<comment type="similarity">
    <text evidence="2 8">Belongs to the ABC-2 integral membrane protein family.</text>
</comment>
<keyword evidence="5 8" id="KW-1133">Transmembrane helix</keyword>
<dbReference type="PIRSF" id="PIRSF006648">
    <property type="entry name" value="DrrB"/>
    <property type="match status" value="1"/>
</dbReference>
<evidence type="ECO:0000256" key="2">
    <source>
        <dbReference type="ARBA" id="ARBA00007783"/>
    </source>
</evidence>
<feature type="transmembrane region" description="Helical" evidence="8">
    <location>
        <begin position="69"/>
        <end position="92"/>
    </location>
</feature>
<evidence type="ECO:0000256" key="6">
    <source>
        <dbReference type="ARBA" id="ARBA00023136"/>
    </source>
</evidence>
<evidence type="ECO:0000256" key="5">
    <source>
        <dbReference type="ARBA" id="ARBA00022989"/>
    </source>
</evidence>
<dbReference type="PANTHER" id="PTHR43077">
    <property type="entry name" value="TRANSPORT PERMEASE YVFS-RELATED"/>
    <property type="match status" value="1"/>
</dbReference>
<dbReference type="InterPro" id="IPR000412">
    <property type="entry name" value="ABC_2_transport"/>
</dbReference>
<keyword evidence="6 8" id="KW-0472">Membrane</keyword>
<keyword evidence="4 8" id="KW-0812">Transmembrane</keyword>
<evidence type="ECO:0000313" key="11">
    <source>
        <dbReference type="Proteomes" id="UP001595955"/>
    </source>
</evidence>
<organism evidence="10 11">
    <name type="scientific">Georgenia faecalis</name>
    <dbReference type="NCBI Taxonomy" id="2483799"/>
    <lineage>
        <taxon>Bacteria</taxon>
        <taxon>Bacillati</taxon>
        <taxon>Actinomycetota</taxon>
        <taxon>Actinomycetes</taxon>
        <taxon>Micrococcales</taxon>
        <taxon>Bogoriellaceae</taxon>
        <taxon>Georgenia</taxon>
    </lineage>
</organism>
<evidence type="ECO:0000313" key="10">
    <source>
        <dbReference type="EMBL" id="MFC4555290.1"/>
    </source>
</evidence>
<dbReference type="PROSITE" id="PS51012">
    <property type="entry name" value="ABC_TM2"/>
    <property type="match status" value="1"/>
</dbReference>
<dbReference type="InterPro" id="IPR047817">
    <property type="entry name" value="ABC2_TM_bact-type"/>
</dbReference>
<dbReference type="EMBL" id="JBHSGF010000005">
    <property type="protein sequence ID" value="MFC4555290.1"/>
    <property type="molecule type" value="Genomic_DNA"/>
</dbReference>
<proteinExistence type="inferred from homology"/>